<evidence type="ECO:0008006" key="4">
    <source>
        <dbReference type="Google" id="ProtNLM"/>
    </source>
</evidence>
<protein>
    <recommendedName>
        <fullName evidence="4">Integrase</fullName>
    </recommendedName>
</protein>
<name>A0A4D4K5W7_9ACTN</name>
<evidence type="ECO:0000313" key="3">
    <source>
        <dbReference type="Proteomes" id="UP000299290"/>
    </source>
</evidence>
<dbReference type="InterPro" id="IPR009057">
    <property type="entry name" value="Homeodomain-like_sf"/>
</dbReference>
<dbReference type="Proteomes" id="UP000299290">
    <property type="component" value="Unassembled WGS sequence"/>
</dbReference>
<evidence type="ECO:0000313" key="2">
    <source>
        <dbReference type="EMBL" id="GDY41313.1"/>
    </source>
</evidence>
<dbReference type="EMBL" id="BJHV01000001">
    <property type="protein sequence ID" value="GDY41313.1"/>
    <property type="molecule type" value="Genomic_DNA"/>
</dbReference>
<gene>
    <name evidence="2" type="ORF">SANT12839_021950</name>
</gene>
<keyword evidence="3" id="KW-1185">Reference proteome</keyword>
<reference evidence="2 3" key="1">
    <citation type="journal article" date="2020" name="Int. J. Syst. Evol. Microbiol.">
        <title>Reclassification of Streptomyces castelarensis and Streptomyces sporoclivatus as later heterotypic synonyms of Streptomyces antimycoticus.</title>
        <authorList>
            <person name="Komaki H."/>
            <person name="Tamura T."/>
        </authorList>
    </citation>
    <scope>NUCLEOTIDE SEQUENCE [LARGE SCALE GENOMIC DNA]</scope>
    <source>
        <strain evidence="2 3">NBRC 12839</strain>
    </source>
</reference>
<feature type="region of interest" description="Disordered" evidence="1">
    <location>
        <begin position="255"/>
        <end position="283"/>
    </location>
</feature>
<proteinExistence type="predicted"/>
<comment type="caution">
    <text evidence="2">The sequence shown here is derived from an EMBL/GenBank/DDBJ whole genome shotgun (WGS) entry which is preliminary data.</text>
</comment>
<sequence length="305" mass="34808">MGLGYSSLLVKRHHWRAESCSHVWMIVSLLYQVTRRLLSVRSVLVRRDTSKEAELLVLRHENAVLRRQIQGRVRYEPADRLWFASLSSLIPRYQWARVFPITPSTLLAWHRKLIARRWDYSRRRRGPGRPPTQTAVKKLVLRLARENSRWGHRRIQGELARLGHPNAASAVWQILRAAGIDPAPRRTGPTWRAFLSAQATRLIACDVLHIDTIGLQRLYALIFLEHHTRRLHMAGITAHPTAGWATQQARCTTTHTAPTGPDVNYLPKPRNNHLQSWSRPAAKSCAPASSAAWSTSTGMPLDQEQ</sequence>
<evidence type="ECO:0000256" key="1">
    <source>
        <dbReference type="SAM" id="MobiDB-lite"/>
    </source>
</evidence>
<accession>A0A4D4K5W7</accession>
<organism evidence="2 3">
    <name type="scientific">Streptomyces antimycoticus</name>
    <dbReference type="NCBI Taxonomy" id="68175"/>
    <lineage>
        <taxon>Bacteria</taxon>
        <taxon>Bacillati</taxon>
        <taxon>Actinomycetota</taxon>
        <taxon>Actinomycetes</taxon>
        <taxon>Kitasatosporales</taxon>
        <taxon>Streptomycetaceae</taxon>
        <taxon>Streptomyces</taxon>
        <taxon>Streptomyces violaceusniger group</taxon>
    </lineage>
</organism>
<dbReference type="SUPFAM" id="SSF46689">
    <property type="entry name" value="Homeodomain-like"/>
    <property type="match status" value="1"/>
</dbReference>
<dbReference type="AlphaFoldDB" id="A0A4D4K5W7"/>